<feature type="compositionally biased region" description="Polar residues" evidence="1">
    <location>
        <begin position="356"/>
        <end position="368"/>
    </location>
</feature>
<sequence length="611" mass="67803">MRTIREGASETGAHEWGNNIRWKTIYDSISIAGYLYAWQCRIFDCISIMSTRRKHKAFMTNITPTIVILLFLNFQICAAKIVDVMVGFRDNSLQLLFTPEIVYQDVGQEVRFQFYPQNHSVAQSSFENPCTPLGGESSSAGFFSGFNAVAKIDDSIPTFTINISSSDPIYFYCAQGRHCQSGMVGVINPPSSDTINSFKAAASKVPLTQVPLTPPTQDLPSPEFSVSSSSVLPGATNVDPQYTPNAVPKSSSKGGLSTSGYIAVAGVGLLLVIIVAIVIWCKRVRKKQRKARERRRAEYLERERRRQRGKEVGSSSRGEHAYRDVDGDAVMIDLEALRVDPQGLQATYAYSFRRPSVNSSQGGRTSSVPRRHSSMLVQRPLSHVSPIESGDYGRRFSANVINIEPRSRSSTVSTYHHHRMSMPSTSHSMHSMHSRNVPSRRHSTMSMGMSAQQNRNSILRKPSPSEQTRYQELQKLRVEQKKEEDRKSKQPSPIPSLPSLQSLRMRSSPSPQTVPKQKWKIFKKSTYRRRIEVREIDIHDTNRHKTPNGGKNSTPSPTPKQGESSSGAGGVDKDSSTRSGTATTAVETSGRVDTSYTTNSKDMRGGGSISN</sequence>
<dbReference type="PANTHER" id="PTHR34883:SF15">
    <property type="entry name" value="EXTRACELLULAR SERINE-RICH PROTEIN"/>
    <property type="match status" value="1"/>
</dbReference>
<dbReference type="EMBL" id="JAVHJO010000011">
    <property type="protein sequence ID" value="KAK6533787.1"/>
    <property type="molecule type" value="Genomic_DNA"/>
</dbReference>
<feature type="compositionally biased region" description="Basic and acidic residues" evidence="1">
    <location>
        <begin position="295"/>
        <end position="304"/>
    </location>
</feature>
<reference evidence="3 4" key="1">
    <citation type="submission" date="2019-10" db="EMBL/GenBank/DDBJ databases">
        <authorList>
            <person name="Palmer J.M."/>
        </authorList>
    </citation>
    <scope>NUCLEOTIDE SEQUENCE [LARGE SCALE GENOMIC DNA]</scope>
    <source>
        <strain evidence="3 4">TWF694</strain>
    </source>
</reference>
<feature type="region of interest" description="Disordered" evidence="1">
    <location>
        <begin position="407"/>
        <end position="521"/>
    </location>
</feature>
<comment type="caution">
    <text evidence="3">The sequence shown here is derived from an EMBL/GenBank/DDBJ whole genome shotgun (WGS) entry which is preliminary data.</text>
</comment>
<accession>A0AAV9X477</accession>
<feature type="compositionally biased region" description="Polar residues" evidence="1">
    <location>
        <begin position="504"/>
        <end position="515"/>
    </location>
</feature>
<evidence type="ECO:0000313" key="4">
    <source>
        <dbReference type="Proteomes" id="UP001365542"/>
    </source>
</evidence>
<evidence type="ECO:0000313" key="3">
    <source>
        <dbReference type="EMBL" id="KAK6533787.1"/>
    </source>
</evidence>
<dbReference type="SUPFAM" id="SSF49503">
    <property type="entry name" value="Cupredoxins"/>
    <property type="match status" value="1"/>
</dbReference>
<dbReference type="Proteomes" id="UP001365542">
    <property type="component" value="Unassembled WGS sequence"/>
</dbReference>
<feature type="region of interest" description="Disordered" evidence="1">
    <location>
        <begin position="533"/>
        <end position="611"/>
    </location>
</feature>
<feature type="compositionally biased region" description="Polar residues" evidence="1">
    <location>
        <begin position="549"/>
        <end position="566"/>
    </location>
</feature>
<feature type="compositionally biased region" description="Basic and acidic residues" evidence="1">
    <location>
        <begin position="533"/>
        <end position="543"/>
    </location>
</feature>
<dbReference type="CDD" id="cd00920">
    <property type="entry name" value="Cupredoxin"/>
    <property type="match status" value="1"/>
</dbReference>
<feature type="region of interest" description="Disordered" evidence="1">
    <location>
        <begin position="291"/>
        <end position="320"/>
    </location>
</feature>
<gene>
    <name evidence="3" type="ORF">TWF694_002716</name>
</gene>
<evidence type="ECO:0000256" key="1">
    <source>
        <dbReference type="SAM" id="MobiDB-lite"/>
    </source>
</evidence>
<evidence type="ECO:0008006" key="5">
    <source>
        <dbReference type="Google" id="ProtNLM"/>
    </source>
</evidence>
<proteinExistence type="predicted"/>
<feature type="region of interest" description="Disordered" evidence="1">
    <location>
        <begin position="235"/>
        <end position="255"/>
    </location>
</feature>
<feature type="region of interest" description="Disordered" evidence="1">
    <location>
        <begin position="355"/>
        <end position="378"/>
    </location>
</feature>
<feature type="compositionally biased region" description="Polar residues" evidence="1">
    <location>
        <begin position="444"/>
        <end position="457"/>
    </location>
</feature>
<dbReference type="AlphaFoldDB" id="A0AAV9X477"/>
<dbReference type="PANTHER" id="PTHR34883">
    <property type="entry name" value="SERINE-RICH PROTEIN, PUTATIVE-RELATED-RELATED"/>
    <property type="match status" value="1"/>
</dbReference>
<keyword evidence="2" id="KW-1133">Transmembrane helix</keyword>
<feature type="compositionally biased region" description="Polar residues" evidence="1">
    <location>
        <begin position="577"/>
        <end position="600"/>
    </location>
</feature>
<keyword evidence="4" id="KW-1185">Reference proteome</keyword>
<protein>
    <recommendedName>
        <fullName evidence="5">Extracellular serine-rich protein</fullName>
    </recommendedName>
</protein>
<feature type="transmembrane region" description="Helical" evidence="2">
    <location>
        <begin position="260"/>
        <end position="281"/>
    </location>
</feature>
<feature type="transmembrane region" description="Helical" evidence="2">
    <location>
        <begin position="57"/>
        <end position="76"/>
    </location>
</feature>
<feature type="compositionally biased region" description="Basic and acidic residues" evidence="1">
    <location>
        <begin position="472"/>
        <end position="488"/>
    </location>
</feature>
<evidence type="ECO:0000256" key="2">
    <source>
        <dbReference type="SAM" id="Phobius"/>
    </source>
</evidence>
<dbReference type="InterPro" id="IPR008972">
    <property type="entry name" value="Cupredoxin"/>
</dbReference>
<feature type="compositionally biased region" description="Basic residues" evidence="1">
    <location>
        <begin position="430"/>
        <end position="443"/>
    </location>
</feature>
<organism evidence="3 4">
    <name type="scientific">Orbilia ellipsospora</name>
    <dbReference type="NCBI Taxonomy" id="2528407"/>
    <lineage>
        <taxon>Eukaryota</taxon>
        <taxon>Fungi</taxon>
        <taxon>Dikarya</taxon>
        <taxon>Ascomycota</taxon>
        <taxon>Pezizomycotina</taxon>
        <taxon>Orbiliomycetes</taxon>
        <taxon>Orbiliales</taxon>
        <taxon>Orbiliaceae</taxon>
        <taxon>Orbilia</taxon>
    </lineage>
</organism>
<name>A0AAV9X477_9PEZI</name>
<dbReference type="Gene3D" id="2.60.40.420">
    <property type="entry name" value="Cupredoxins - blue copper proteins"/>
    <property type="match status" value="1"/>
</dbReference>
<dbReference type="InterPro" id="IPR052953">
    <property type="entry name" value="Ser-rich/MCO-related"/>
</dbReference>
<keyword evidence="2" id="KW-0472">Membrane</keyword>
<keyword evidence="2" id="KW-0812">Transmembrane</keyword>